<dbReference type="InterPro" id="IPR004680">
    <property type="entry name" value="Cit_transptr-like_dom"/>
</dbReference>
<evidence type="ECO:0000259" key="8">
    <source>
        <dbReference type="Pfam" id="PF03600"/>
    </source>
</evidence>
<evidence type="ECO:0000313" key="10">
    <source>
        <dbReference type="Proteomes" id="UP000736335"/>
    </source>
</evidence>
<comment type="caution">
    <text evidence="9">The sequence shown here is derived from an EMBL/GenBank/DDBJ whole genome shotgun (WGS) entry which is preliminary data.</text>
</comment>
<evidence type="ECO:0000256" key="4">
    <source>
        <dbReference type="ARBA" id="ARBA00022692"/>
    </source>
</evidence>
<comment type="subcellular location">
    <subcellularLocation>
        <location evidence="1">Cell membrane</location>
        <topology evidence="1">Multi-pass membrane protein</topology>
    </subcellularLocation>
</comment>
<feature type="transmembrane region" description="Helical" evidence="7">
    <location>
        <begin position="442"/>
        <end position="469"/>
    </location>
</feature>
<gene>
    <name evidence="9" type="ORF">BJ322DRAFT_1163798</name>
</gene>
<feature type="transmembrane region" description="Helical" evidence="7">
    <location>
        <begin position="489"/>
        <end position="511"/>
    </location>
</feature>
<dbReference type="PANTHER" id="PTHR43302">
    <property type="entry name" value="TRANSPORTER ARSB-RELATED"/>
    <property type="match status" value="1"/>
</dbReference>
<evidence type="ECO:0000256" key="2">
    <source>
        <dbReference type="ARBA" id="ARBA00022448"/>
    </source>
</evidence>
<feature type="transmembrane region" description="Helical" evidence="7">
    <location>
        <begin position="244"/>
        <end position="264"/>
    </location>
</feature>
<feature type="transmembrane region" description="Helical" evidence="7">
    <location>
        <begin position="352"/>
        <end position="371"/>
    </location>
</feature>
<evidence type="ECO:0000256" key="1">
    <source>
        <dbReference type="ARBA" id="ARBA00004651"/>
    </source>
</evidence>
<keyword evidence="4 7" id="KW-0812">Transmembrane</keyword>
<evidence type="ECO:0000256" key="5">
    <source>
        <dbReference type="ARBA" id="ARBA00022989"/>
    </source>
</evidence>
<sequence>MESSSSNVTTGVSNWSSIFTLVVFVLTSENHLPLDFTTVPLFAVLLLLATKCIDGHDLRVGLFGEGGVKPLSIMALFISLAYLTISLDAAGLFRFLAFWVANRGGSSGKRLHLYFWIFFLLLAVAVGNDPVVLSGTPFLVYFTRIAGIQPPTAWTYMQFCAANMGSAVLVSSNLTNLVLAGAFTISFPTFTAFMALPVLAAAIATYPVFLLMFRGRDYVPRSIDVQGEESTIEPSSVLVDKRGAIFGSVLLTITLGVLVGTSILKVPVWQITVPPACIMLVRDIIYDWNTSRPTTQPDSIEMERTTVTSQMGATEGVPPPPAVQNAQGFWQHLTPSYIGSRFPTATTVLKRLPIALVPFALLTFVLVQGLTSKGWVELFANGWAWWARNTGVVGVTAGMGIVACILCNICGTNIGATIFAARVLEVWIARMGDSIDPRQRDAAIYTLAIASNYGAFTFTVCASLAGLLWRSILKQKGIHVSQWQFCKLNVPLAVVSMVASCAVLVGEMYVVHKN</sequence>
<accession>A0A9P6L3N7</accession>
<dbReference type="Proteomes" id="UP000736335">
    <property type="component" value="Unassembled WGS sequence"/>
</dbReference>
<protein>
    <recommendedName>
        <fullName evidence="8">Citrate transporter-like domain-containing protein</fullName>
    </recommendedName>
</protein>
<organism evidence="9 10">
    <name type="scientific">Thelephora terrestris</name>
    <dbReference type="NCBI Taxonomy" id="56493"/>
    <lineage>
        <taxon>Eukaryota</taxon>
        <taxon>Fungi</taxon>
        <taxon>Dikarya</taxon>
        <taxon>Basidiomycota</taxon>
        <taxon>Agaricomycotina</taxon>
        <taxon>Agaricomycetes</taxon>
        <taxon>Thelephorales</taxon>
        <taxon>Thelephoraceae</taxon>
        <taxon>Thelephora</taxon>
    </lineage>
</organism>
<feature type="transmembrane region" description="Helical" evidence="7">
    <location>
        <begin position="12"/>
        <end position="27"/>
    </location>
</feature>
<dbReference type="GO" id="GO:0055085">
    <property type="term" value="P:transmembrane transport"/>
    <property type="evidence" value="ECO:0007669"/>
    <property type="project" value="InterPro"/>
</dbReference>
<feature type="transmembrane region" description="Helical" evidence="7">
    <location>
        <begin position="113"/>
        <end position="133"/>
    </location>
</feature>
<dbReference type="EMBL" id="WIUZ02000015">
    <property type="protein sequence ID" value="KAF9780894.1"/>
    <property type="molecule type" value="Genomic_DNA"/>
</dbReference>
<proteinExistence type="predicted"/>
<evidence type="ECO:0000256" key="7">
    <source>
        <dbReference type="SAM" id="Phobius"/>
    </source>
</evidence>
<dbReference type="GO" id="GO:0005886">
    <property type="term" value="C:plasma membrane"/>
    <property type="evidence" value="ECO:0007669"/>
    <property type="project" value="UniProtKB-SubCell"/>
</dbReference>
<dbReference type="Pfam" id="PF03600">
    <property type="entry name" value="CitMHS"/>
    <property type="match status" value="1"/>
</dbReference>
<dbReference type="AlphaFoldDB" id="A0A9P6L3N7"/>
<reference evidence="9" key="2">
    <citation type="submission" date="2020-11" db="EMBL/GenBank/DDBJ databases">
        <authorList>
            <consortium name="DOE Joint Genome Institute"/>
            <person name="Kuo A."/>
            <person name="Miyauchi S."/>
            <person name="Kiss E."/>
            <person name="Drula E."/>
            <person name="Kohler A."/>
            <person name="Sanchez-Garcia M."/>
            <person name="Andreopoulos B."/>
            <person name="Barry K.W."/>
            <person name="Bonito G."/>
            <person name="Buee M."/>
            <person name="Carver A."/>
            <person name="Chen C."/>
            <person name="Cichocki N."/>
            <person name="Clum A."/>
            <person name="Culley D."/>
            <person name="Crous P.W."/>
            <person name="Fauchery L."/>
            <person name="Girlanda M."/>
            <person name="Hayes R."/>
            <person name="Keri Z."/>
            <person name="Labutti K."/>
            <person name="Lipzen A."/>
            <person name="Lombard V."/>
            <person name="Magnuson J."/>
            <person name="Maillard F."/>
            <person name="Morin E."/>
            <person name="Murat C."/>
            <person name="Nolan M."/>
            <person name="Ohm R."/>
            <person name="Pangilinan J."/>
            <person name="Pereira M."/>
            <person name="Perotto S."/>
            <person name="Peter M."/>
            <person name="Riley R."/>
            <person name="Sitrit Y."/>
            <person name="Stielow B."/>
            <person name="Szollosi G."/>
            <person name="Zifcakova L."/>
            <person name="Stursova M."/>
            <person name="Spatafora J.W."/>
            <person name="Tedersoo L."/>
            <person name="Vaario L.-M."/>
            <person name="Yamada A."/>
            <person name="Yan M."/>
            <person name="Wang P."/>
            <person name="Xu J."/>
            <person name="Bruns T."/>
            <person name="Baldrian P."/>
            <person name="Vilgalys R."/>
            <person name="Henrissat B."/>
            <person name="Grigoriev I.V."/>
            <person name="Hibbett D."/>
            <person name="Nagy L.G."/>
            <person name="Martin F.M."/>
        </authorList>
    </citation>
    <scope>NUCLEOTIDE SEQUENCE</scope>
    <source>
        <strain evidence="9">UH-Tt-Lm1</strain>
    </source>
</reference>
<evidence type="ECO:0000256" key="6">
    <source>
        <dbReference type="ARBA" id="ARBA00023136"/>
    </source>
</evidence>
<name>A0A9P6L3N7_9AGAM</name>
<keyword evidence="5 7" id="KW-1133">Transmembrane helix</keyword>
<reference evidence="9" key="1">
    <citation type="journal article" date="2020" name="Nat. Commun.">
        <title>Large-scale genome sequencing of mycorrhizal fungi provides insights into the early evolution of symbiotic traits.</title>
        <authorList>
            <person name="Miyauchi S."/>
            <person name="Kiss E."/>
            <person name="Kuo A."/>
            <person name="Drula E."/>
            <person name="Kohler A."/>
            <person name="Sanchez-Garcia M."/>
            <person name="Morin E."/>
            <person name="Andreopoulos B."/>
            <person name="Barry K.W."/>
            <person name="Bonito G."/>
            <person name="Buee M."/>
            <person name="Carver A."/>
            <person name="Chen C."/>
            <person name="Cichocki N."/>
            <person name="Clum A."/>
            <person name="Culley D."/>
            <person name="Crous P.W."/>
            <person name="Fauchery L."/>
            <person name="Girlanda M."/>
            <person name="Hayes R.D."/>
            <person name="Keri Z."/>
            <person name="LaButti K."/>
            <person name="Lipzen A."/>
            <person name="Lombard V."/>
            <person name="Magnuson J."/>
            <person name="Maillard F."/>
            <person name="Murat C."/>
            <person name="Nolan M."/>
            <person name="Ohm R.A."/>
            <person name="Pangilinan J."/>
            <person name="Pereira M.F."/>
            <person name="Perotto S."/>
            <person name="Peter M."/>
            <person name="Pfister S."/>
            <person name="Riley R."/>
            <person name="Sitrit Y."/>
            <person name="Stielow J.B."/>
            <person name="Szollosi G."/>
            <person name="Zifcakova L."/>
            <person name="Stursova M."/>
            <person name="Spatafora J.W."/>
            <person name="Tedersoo L."/>
            <person name="Vaario L.M."/>
            <person name="Yamada A."/>
            <person name="Yan M."/>
            <person name="Wang P."/>
            <person name="Xu J."/>
            <person name="Bruns T."/>
            <person name="Baldrian P."/>
            <person name="Vilgalys R."/>
            <person name="Dunand C."/>
            <person name="Henrissat B."/>
            <person name="Grigoriev I.V."/>
            <person name="Hibbett D."/>
            <person name="Nagy L.G."/>
            <person name="Martin F.M."/>
        </authorList>
    </citation>
    <scope>NUCLEOTIDE SEQUENCE</scope>
    <source>
        <strain evidence="9">UH-Tt-Lm1</strain>
    </source>
</reference>
<evidence type="ECO:0000256" key="3">
    <source>
        <dbReference type="ARBA" id="ARBA00022475"/>
    </source>
</evidence>
<keyword evidence="3" id="KW-1003">Cell membrane</keyword>
<feature type="transmembrane region" description="Helical" evidence="7">
    <location>
        <begin position="177"/>
        <end position="204"/>
    </location>
</feature>
<keyword evidence="2" id="KW-0813">Transport</keyword>
<feature type="transmembrane region" description="Helical" evidence="7">
    <location>
        <begin position="391"/>
        <end position="421"/>
    </location>
</feature>
<feature type="domain" description="Citrate transporter-like" evidence="8">
    <location>
        <begin position="36"/>
        <end position="428"/>
    </location>
</feature>
<keyword evidence="10" id="KW-1185">Reference proteome</keyword>
<dbReference type="OrthoDB" id="442352at2759"/>
<feature type="transmembrane region" description="Helical" evidence="7">
    <location>
        <begin position="73"/>
        <end position="101"/>
    </location>
</feature>
<keyword evidence="6 7" id="KW-0472">Membrane</keyword>
<dbReference type="PANTHER" id="PTHR43302:SF5">
    <property type="entry name" value="TRANSPORTER ARSB-RELATED"/>
    <property type="match status" value="1"/>
</dbReference>
<evidence type="ECO:0000313" key="9">
    <source>
        <dbReference type="EMBL" id="KAF9780894.1"/>
    </source>
</evidence>